<dbReference type="InterPro" id="IPR037066">
    <property type="entry name" value="Plug_dom_sf"/>
</dbReference>
<keyword evidence="3 8" id="KW-1134">Transmembrane beta strand</keyword>
<feature type="signal peptide" evidence="10">
    <location>
        <begin position="1"/>
        <end position="34"/>
    </location>
</feature>
<keyword evidence="13" id="KW-0675">Receptor</keyword>
<evidence type="ECO:0000256" key="7">
    <source>
        <dbReference type="ARBA" id="ARBA00023237"/>
    </source>
</evidence>
<comment type="subcellular location">
    <subcellularLocation>
        <location evidence="1 8">Cell outer membrane</location>
        <topology evidence="1 8">Multi-pass membrane protein</topology>
    </subcellularLocation>
</comment>
<dbReference type="Gene3D" id="2.40.170.20">
    <property type="entry name" value="TonB-dependent receptor, beta-barrel domain"/>
    <property type="match status" value="1"/>
</dbReference>
<keyword evidence="6 8" id="KW-0472">Membrane</keyword>
<feature type="domain" description="TonB-dependent receptor plug" evidence="12">
    <location>
        <begin position="63"/>
        <end position="188"/>
    </location>
</feature>
<comment type="similarity">
    <text evidence="8 9">Belongs to the TonB-dependent receptor family.</text>
</comment>
<gene>
    <name evidence="13" type="ORF">GCM10011274_05400</name>
</gene>
<comment type="caution">
    <text evidence="13">The sequence shown here is derived from an EMBL/GenBank/DDBJ whole genome shotgun (WGS) entry which is preliminary data.</text>
</comment>
<dbReference type="Pfam" id="PF00593">
    <property type="entry name" value="TonB_dep_Rec_b-barrel"/>
    <property type="match status" value="1"/>
</dbReference>
<dbReference type="PANTHER" id="PTHR47234:SF2">
    <property type="entry name" value="TONB-DEPENDENT RECEPTOR"/>
    <property type="match status" value="1"/>
</dbReference>
<reference evidence="13" key="1">
    <citation type="journal article" date="2014" name="Int. J. Syst. Evol. Microbiol.">
        <title>Complete genome sequence of Corynebacterium casei LMG S-19264T (=DSM 44701T), isolated from a smear-ripened cheese.</title>
        <authorList>
            <consortium name="US DOE Joint Genome Institute (JGI-PGF)"/>
            <person name="Walter F."/>
            <person name="Albersmeier A."/>
            <person name="Kalinowski J."/>
            <person name="Ruckert C."/>
        </authorList>
    </citation>
    <scope>NUCLEOTIDE SEQUENCE</scope>
    <source>
        <strain evidence="13">KCTC 32337</strain>
    </source>
</reference>
<dbReference type="Gene3D" id="2.170.130.10">
    <property type="entry name" value="TonB-dependent receptor, plug domain"/>
    <property type="match status" value="1"/>
</dbReference>
<sequence>MINKITQVIRARRRLVAPACMLAVASSLSSYAQAQTTPKEDSDIEKISVVGSQIKGAEISEALAVSQLDAEDIATMGIDSGDDLLQLIPENGQNFFNEAGNISGGVNAARGDVGAFNLRNIGTGNTLVLINGRRMVNSASYQTEEVGGSFVPVNSVNSQLIPVYGAKRVEVLRDGASAIYGSDAVAGVVNTVTSTNFQGFDIRVKWQEYEHLPRDDQTLSMHWGKTFNGGKTNIGVIANYYQRDRVNSQDDPRWTNADLTDRLPTDSPWYGHSEWDSTSANSLYGQFDMVDRVTSSNPLRADGLVDNSGEFETYPAGDDRCAWDLGNGLCAAPDGQGTVRFNMNQDRDLTSKLDRTNLFINLNHTFENGWEAFSEFLGYRSNTNLRRHPTASFSSSKLVVAADNYYNPFGPCGSPNRVDNAAVEAGVSCDGAALTIDNYRFAEYPRIVENSGETFRLLQGLRGYWGDWDWETAVSWSKDTKDDVTHNRVSNTLMQEALNDTTAAAYNPFSAGVNSNIERALIDVYRKSESELKTFDIKFSNPGIYELPAGFVGFVAGMEYRHESFKDDRDPRLDGTIQFTDADGDTYPFVSDVVNSSPTPDNSGHRAVSSAFAELQVPVLENLDVQLAVRYEDFSDVGDTTVGKVAFGYRPIEPVLLRGSWSQAFRAPNLVTINEEIVARTQTRTDYACLYGAVNGGDPDQDTLDCSYSLQRIAQGSQELKPEESDNTSIGIVVEPLEGLAITLDYWSIEKKNTIGLFGEENHSLLDLLYRLEQGNENCDSATFNNSLNRGDIDPDEAAYYSAAGICPAGQINYIDDRYANLDKRTVSGHDLGIYYNIKTDYGRFKIDYNGSFLDKFEQEAGGLATQLVAASESGVLPASFPVTGFADLIGRNGNQKEKHSLRLMWRGDVFGASLSGYRIGSFYQSELTLEDGTRFVIPAMTTVDATFDYKTQIQEVDTRFRLGVKNLTDKRAPLAAASFGFFNDAHRDYGRYFYMDVSASF</sequence>
<dbReference type="GO" id="GO:0009279">
    <property type="term" value="C:cell outer membrane"/>
    <property type="evidence" value="ECO:0007669"/>
    <property type="project" value="UniProtKB-SubCell"/>
</dbReference>
<evidence type="ECO:0000259" key="11">
    <source>
        <dbReference type="Pfam" id="PF00593"/>
    </source>
</evidence>
<keyword evidence="10" id="KW-0732">Signal</keyword>
<dbReference type="AlphaFoldDB" id="A0A8H9M272"/>
<keyword evidence="7 8" id="KW-0998">Cell outer membrane</keyword>
<feature type="domain" description="TonB-dependent receptor-like beta-barrel" evidence="11">
    <location>
        <begin position="467"/>
        <end position="968"/>
    </location>
</feature>
<keyword evidence="2 8" id="KW-0813">Transport</keyword>
<evidence type="ECO:0000256" key="9">
    <source>
        <dbReference type="RuleBase" id="RU003357"/>
    </source>
</evidence>
<organism evidence="13 14">
    <name type="scientific">Paraglaciecola chathamensis</name>
    <dbReference type="NCBI Taxonomy" id="368405"/>
    <lineage>
        <taxon>Bacteria</taxon>
        <taxon>Pseudomonadati</taxon>
        <taxon>Pseudomonadota</taxon>
        <taxon>Gammaproteobacteria</taxon>
        <taxon>Alteromonadales</taxon>
        <taxon>Alteromonadaceae</taxon>
        <taxon>Paraglaciecola</taxon>
    </lineage>
</organism>
<dbReference type="InterPro" id="IPR039426">
    <property type="entry name" value="TonB-dep_rcpt-like"/>
</dbReference>
<name>A0A8H9M272_9ALTE</name>
<evidence type="ECO:0000256" key="2">
    <source>
        <dbReference type="ARBA" id="ARBA00022448"/>
    </source>
</evidence>
<dbReference type="InterPro" id="IPR000531">
    <property type="entry name" value="Beta-barrel_TonB"/>
</dbReference>
<evidence type="ECO:0000256" key="5">
    <source>
        <dbReference type="ARBA" id="ARBA00023077"/>
    </source>
</evidence>
<keyword evidence="4 8" id="KW-0812">Transmembrane</keyword>
<accession>A0A8H9M272</accession>
<evidence type="ECO:0000256" key="1">
    <source>
        <dbReference type="ARBA" id="ARBA00004571"/>
    </source>
</evidence>
<evidence type="ECO:0000256" key="6">
    <source>
        <dbReference type="ARBA" id="ARBA00023136"/>
    </source>
</evidence>
<dbReference type="PROSITE" id="PS52016">
    <property type="entry name" value="TONB_DEPENDENT_REC_3"/>
    <property type="match status" value="1"/>
</dbReference>
<feature type="chain" id="PRO_5034621889" evidence="10">
    <location>
        <begin position="35"/>
        <end position="1002"/>
    </location>
</feature>
<evidence type="ECO:0000256" key="3">
    <source>
        <dbReference type="ARBA" id="ARBA00022452"/>
    </source>
</evidence>
<reference evidence="13" key="2">
    <citation type="submission" date="2020-09" db="EMBL/GenBank/DDBJ databases">
        <authorList>
            <person name="Sun Q."/>
            <person name="Kim S."/>
        </authorList>
    </citation>
    <scope>NUCLEOTIDE SEQUENCE</scope>
    <source>
        <strain evidence="13">KCTC 32337</strain>
    </source>
</reference>
<evidence type="ECO:0000256" key="10">
    <source>
        <dbReference type="SAM" id="SignalP"/>
    </source>
</evidence>
<dbReference type="RefSeq" id="WP_191865221.1">
    <property type="nucleotide sequence ID" value="NZ_BMZC01000001.1"/>
</dbReference>
<dbReference type="Pfam" id="PF07715">
    <property type="entry name" value="Plug"/>
    <property type="match status" value="1"/>
</dbReference>
<protein>
    <submittedName>
        <fullName evidence="13">TonB-dependent receptor</fullName>
    </submittedName>
</protein>
<dbReference type="InterPro" id="IPR036942">
    <property type="entry name" value="Beta-barrel_TonB_sf"/>
</dbReference>
<dbReference type="InterPro" id="IPR012910">
    <property type="entry name" value="Plug_dom"/>
</dbReference>
<evidence type="ECO:0000313" key="13">
    <source>
        <dbReference type="EMBL" id="GGZ50190.1"/>
    </source>
</evidence>
<evidence type="ECO:0000313" key="14">
    <source>
        <dbReference type="Proteomes" id="UP000622604"/>
    </source>
</evidence>
<dbReference type="PANTHER" id="PTHR47234">
    <property type="match status" value="1"/>
</dbReference>
<evidence type="ECO:0000256" key="8">
    <source>
        <dbReference type="PROSITE-ProRule" id="PRU01360"/>
    </source>
</evidence>
<evidence type="ECO:0000256" key="4">
    <source>
        <dbReference type="ARBA" id="ARBA00022692"/>
    </source>
</evidence>
<dbReference type="Proteomes" id="UP000622604">
    <property type="component" value="Unassembled WGS sequence"/>
</dbReference>
<dbReference type="SUPFAM" id="SSF56935">
    <property type="entry name" value="Porins"/>
    <property type="match status" value="1"/>
</dbReference>
<proteinExistence type="inferred from homology"/>
<evidence type="ECO:0000259" key="12">
    <source>
        <dbReference type="Pfam" id="PF07715"/>
    </source>
</evidence>
<dbReference type="EMBL" id="BMZC01000001">
    <property type="protein sequence ID" value="GGZ50190.1"/>
    <property type="molecule type" value="Genomic_DNA"/>
</dbReference>
<keyword evidence="5 9" id="KW-0798">TonB box</keyword>